<comment type="caution">
    <text evidence="4">The sequence shown here is derived from an EMBL/GenBank/DDBJ whole genome shotgun (WGS) entry which is preliminary data.</text>
</comment>
<dbReference type="GO" id="GO:0019251">
    <property type="term" value="P:anaerobic cobalamin biosynthetic process"/>
    <property type="evidence" value="ECO:0007669"/>
    <property type="project" value="InterPro"/>
</dbReference>
<feature type="signal peptide" evidence="3">
    <location>
        <begin position="1"/>
        <end position="23"/>
    </location>
</feature>
<proteinExistence type="predicted"/>
<organism evidence="4 5">
    <name type="scientific">Heliophilum fasciatum</name>
    <dbReference type="NCBI Taxonomy" id="35700"/>
    <lineage>
        <taxon>Bacteria</taxon>
        <taxon>Bacillati</taxon>
        <taxon>Bacillota</taxon>
        <taxon>Clostridia</taxon>
        <taxon>Eubacteriales</taxon>
        <taxon>Heliobacteriaceae</taxon>
        <taxon>Heliophilum</taxon>
    </lineage>
</organism>
<dbReference type="Proteomes" id="UP000294813">
    <property type="component" value="Unassembled WGS sequence"/>
</dbReference>
<feature type="binding site" evidence="2">
    <location>
        <position position="184"/>
    </location>
    <ligand>
        <name>Co(2+)</name>
        <dbReference type="ChEBI" id="CHEBI:48828"/>
    </ligand>
</feature>
<gene>
    <name evidence="4" type="ORF">EDD73_10719</name>
</gene>
<feature type="binding site" evidence="2">
    <location>
        <position position="154"/>
    </location>
    <ligand>
        <name>Co(2+)</name>
        <dbReference type="ChEBI" id="CHEBI:48828"/>
    </ligand>
</feature>
<dbReference type="InterPro" id="IPR010388">
    <property type="entry name" value="Anaerobic_Co-chelatase"/>
</dbReference>
<dbReference type="Gene3D" id="3.40.50.1400">
    <property type="match status" value="2"/>
</dbReference>
<evidence type="ECO:0000313" key="5">
    <source>
        <dbReference type="Proteomes" id="UP000294813"/>
    </source>
</evidence>
<dbReference type="Pfam" id="PF06180">
    <property type="entry name" value="CbiK"/>
    <property type="match status" value="1"/>
</dbReference>
<evidence type="ECO:0000256" key="1">
    <source>
        <dbReference type="PIRSR" id="PIRSR033579-1"/>
    </source>
</evidence>
<keyword evidence="2" id="KW-0479">Metal-binding</keyword>
<protein>
    <submittedName>
        <fullName evidence="4">Sirohydrochlorin cobaltochelatase</fullName>
    </submittedName>
</protein>
<dbReference type="EMBL" id="SLXT01000007">
    <property type="protein sequence ID" value="TCP64949.1"/>
    <property type="molecule type" value="Genomic_DNA"/>
</dbReference>
<dbReference type="RefSeq" id="WP_243116803.1">
    <property type="nucleotide sequence ID" value="NZ_JAOQNU010000007.1"/>
</dbReference>
<accession>A0A4R2RQD4</accession>
<dbReference type="AlphaFoldDB" id="A0A4R2RQD4"/>
<dbReference type="CDD" id="cd03413">
    <property type="entry name" value="CbiK_C"/>
    <property type="match status" value="1"/>
</dbReference>
<keyword evidence="3" id="KW-0732">Signal</keyword>
<reference evidence="4 5" key="1">
    <citation type="submission" date="2019-03" db="EMBL/GenBank/DDBJ databases">
        <title>Genomic Encyclopedia of Type Strains, Phase IV (KMG-IV): sequencing the most valuable type-strain genomes for metagenomic binning, comparative biology and taxonomic classification.</title>
        <authorList>
            <person name="Goeker M."/>
        </authorList>
    </citation>
    <scope>NUCLEOTIDE SEQUENCE [LARGE SCALE GENOMIC DNA]</scope>
    <source>
        <strain evidence="4 5">DSM 11170</strain>
    </source>
</reference>
<feature type="chain" id="PRO_5020419070" evidence="3">
    <location>
        <begin position="24"/>
        <end position="276"/>
    </location>
</feature>
<dbReference type="SUPFAM" id="SSF53800">
    <property type="entry name" value="Chelatase"/>
    <property type="match status" value="1"/>
</dbReference>
<feature type="binding site" evidence="2">
    <location>
        <position position="216"/>
    </location>
    <ligand>
        <name>Co(2+)</name>
        <dbReference type="ChEBI" id="CHEBI:48828"/>
    </ligand>
</feature>
<dbReference type="PIRSF" id="PIRSF033579">
    <property type="entry name" value="Anaer_Co_chel"/>
    <property type="match status" value="1"/>
</dbReference>
<dbReference type="GO" id="GO:0016852">
    <property type="term" value="F:sirohydrochlorin cobaltochelatase activity"/>
    <property type="evidence" value="ECO:0007669"/>
    <property type="project" value="InterPro"/>
</dbReference>
<dbReference type="GO" id="GO:0046872">
    <property type="term" value="F:metal ion binding"/>
    <property type="evidence" value="ECO:0007669"/>
    <property type="project" value="UniProtKB-KW"/>
</dbReference>
<evidence type="ECO:0000256" key="3">
    <source>
        <dbReference type="SAM" id="SignalP"/>
    </source>
</evidence>
<keyword evidence="5" id="KW-1185">Reference proteome</keyword>
<dbReference type="CDD" id="cd03412">
    <property type="entry name" value="CbiK_N"/>
    <property type="match status" value="1"/>
</dbReference>
<evidence type="ECO:0000256" key="2">
    <source>
        <dbReference type="PIRSR" id="PIRSR033579-3"/>
    </source>
</evidence>
<sequence length="276" mass="30551">MKTTSKKAILLVAFGTAVPSARAALDNIGEHIRSAFPDVEVRWAFTANFIRAKLARQGELIDSPVTALAKLMDEGVTHVAVQSLHMFPGYEYHDLENLVQRLAGGSRRDGSKFRFQRVVVGKPMLYRESDYREVSEALQALLPDEERAVVLMGHGTEHSSFAVFGCLNDMLRRQNDRIFLGTVEGYPTIDDVMADLQKTAHRAVTLVPFMVVAGDHALHDMIGNDPESWKSRLSAAGYDVQADMRGLGEIDAFAQIFVQHLQEAMAALQPPTLVTE</sequence>
<evidence type="ECO:0000313" key="4">
    <source>
        <dbReference type="EMBL" id="TCP64949.1"/>
    </source>
</evidence>
<name>A0A4R2RQD4_9FIRM</name>
<keyword evidence="2" id="KW-0170">Cobalt</keyword>
<feature type="active site" description="Proton acceptor" evidence="1">
    <location>
        <position position="154"/>
    </location>
</feature>